<reference evidence="2" key="2">
    <citation type="submission" date="2013-04" db="EMBL/GenBank/DDBJ databases">
        <title>Genomic mechanisms accounting for the adaptation to parasitism in nematode-trapping fungi.</title>
        <authorList>
            <person name="Ahren D.G."/>
        </authorList>
    </citation>
    <scope>NUCLEOTIDE SEQUENCE [LARGE SCALE GENOMIC DNA]</scope>
    <source>
        <strain evidence="2">CBS 200.50</strain>
    </source>
</reference>
<comment type="caution">
    <text evidence="1">The sequence shown here is derived from an EMBL/GenBank/DDBJ whole genome shotgun (WGS) entry which is preliminary data.</text>
</comment>
<gene>
    <name evidence="1" type="ORF">H072_6370</name>
</gene>
<name>S8AF65_DACHA</name>
<accession>S8AF65</accession>
<dbReference type="Proteomes" id="UP000015100">
    <property type="component" value="Unassembled WGS sequence"/>
</dbReference>
<sequence>MNLAKTFRRMIFALLDTLNEEAPLQLLYPPFKLYSDIMDKFSTPGPDKEVFLPGQRVNLMSLPNELFLFHIIPYLPFDCVKKFSRCSKHCRALSAPTLFRAGTFDEMYKMFKPDGLLGEYAQFVKDLKFNFTYGKIRTKNPNLLLPARKFMQYTPLFPRLTTLHISLSGARSLEPNLFFAFFTNLSALPCYQHLKHLSLSSWDLTSIPPIDDDEDNSPTSLIGPASPPLTASTLLTMLGTTLPLPLSLSSAKISTRDIITHESIWYRFLSLLPHLTTLHLEFFFLPQEYKPTVLSSDKPRPILDFLTTTHQDIIITTAGVTAPGTPPTALIFIFPNITHLTVKLDDYPFEDSLYLLTRHFPGITHLTIIHNDICYCAPFTSHSLLEECYSVVTRFTRLQKLTCPFPRVMKGGMGIIEPERYTAWRTGKGQCVHTEKLGIDEVGGWVEGWAAVLPELKEVEMGGVGG</sequence>
<organism evidence="1 2">
    <name type="scientific">Dactylellina haptotyla (strain CBS 200.50)</name>
    <name type="common">Nematode-trapping fungus</name>
    <name type="synonym">Monacrosporium haptotylum</name>
    <dbReference type="NCBI Taxonomy" id="1284197"/>
    <lineage>
        <taxon>Eukaryota</taxon>
        <taxon>Fungi</taxon>
        <taxon>Dikarya</taxon>
        <taxon>Ascomycota</taxon>
        <taxon>Pezizomycotina</taxon>
        <taxon>Orbiliomycetes</taxon>
        <taxon>Orbiliales</taxon>
        <taxon>Orbiliaceae</taxon>
        <taxon>Dactylellina</taxon>
    </lineage>
</organism>
<protein>
    <submittedName>
        <fullName evidence="1">Uncharacterized protein</fullName>
    </submittedName>
</protein>
<dbReference type="HOGENOM" id="CLU_709840_0_0_1"/>
<dbReference type="AlphaFoldDB" id="S8AF65"/>
<keyword evidence="2" id="KW-1185">Reference proteome</keyword>
<proteinExistence type="predicted"/>
<evidence type="ECO:0000313" key="1">
    <source>
        <dbReference type="EMBL" id="EPS39781.1"/>
    </source>
</evidence>
<dbReference type="OrthoDB" id="5068910at2759"/>
<reference evidence="1 2" key="1">
    <citation type="journal article" date="2013" name="PLoS Genet.">
        <title>Genomic mechanisms accounting for the adaptation to parasitism in nematode-trapping fungi.</title>
        <authorList>
            <person name="Meerupati T."/>
            <person name="Andersson K.M."/>
            <person name="Friman E."/>
            <person name="Kumar D."/>
            <person name="Tunlid A."/>
            <person name="Ahren D."/>
        </authorList>
    </citation>
    <scope>NUCLEOTIDE SEQUENCE [LARGE SCALE GENOMIC DNA]</scope>
    <source>
        <strain evidence="1 2">CBS 200.50</strain>
    </source>
</reference>
<evidence type="ECO:0000313" key="2">
    <source>
        <dbReference type="Proteomes" id="UP000015100"/>
    </source>
</evidence>
<dbReference type="EMBL" id="AQGS01000443">
    <property type="protein sequence ID" value="EPS39781.1"/>
    <property type="molecule type" value="Genomic_DNA"/>
</dbReference>